<feature type="domain" description="HTH luxR-type" evidence="1">
    <location>
        <begin position="114"/>
        <end position="171"/>
    </location>
</feature>
<dbReference type="AlphaFoldDB" id="A0A495JXU5"/>
<dbReference type="InterPro" id="IPR016032">
    <property type="entry name" value="Sig_transdc_resp-reg_C-effctor"/>
</dbReference>
<dbReference type="GO" id="GO:0006355">
    <property type="term" value="P:regulation of DNA-templated transcription"/>
    <property type="evidence" value="ECO:0007669"/>
    <property type="project" value="InterPro"/>
</dbReference>
<dbReference type="OrthoDB" id="5187741at2"/>
<dbReference type="GO" id="GO:0003677">
    <property type="term" value="F:DNA binding"/>
    <property type="evidence" value="ECO:0007669"/>
    <property type="project" value="InterPro"/>
</dbReference>
<dbReference type="SUPFAM" id="SSF46894">
    <property type="entry name" value="C-terminal effector domain of the bipartite response regulators"/>
    <property type="match status" value="1"/>
</dbReference>
<gene>
    <name evidence="2" type="ORF">BDK92_7670</name>
</gene>
<accession>A0A495JXU5</accession>
<reference evidence="2 3" key="1">
    <citation type="submission" date="2018-10" db="EMBL/GenBank/DDBJ databases">
        <title>Sequencing the genomes of 1000 actinobacteria strains.</title>
        <authorList>
            <person name="Klenk H.-P."/>
        </authorList>
    </citation>
    <scope>NUCLEOTIDE SEQUENCE [LARGE SCALE GENOMIC DNA]</scope>
    <source>
        <strain evidence="2 3">DSM 45175</strain>
    </source>
</reference>
<dbReference type="Proteomes" id="UP000277671">
    <property type="component" value="Unassembled WGS sequence"/>
</dbReference>
<proteinExistence type="predicted"/>
<name>A0A495JXU5_9ACTN</name>
<evidence type="ECO:0000313" key="3">
    <source>
        <dbReference type="Proteomes" id="UP000277671"/>
    </source>
</evidence>
<evidence type="ECO:0000259" key="1">
    <source>
        <dbReference type="SMART" id="SM00421"/>
    </source>
</evidence>
<dbReference type="InterPro" id="IPR000792">
    <property type="entry name" value="Tscrpt_reg_LuxR_C"/>
</dbReference>
<organism evidence="2 3">
    <name type="scientific">Micromonospora pisi</name>
    <dbReference type="NCBI Taxonomy" id="589240"/>
    <lineage>
        <taxon>Bacteria</taxon>
        <taxon>Bacillati</taxon>
        <taxon>Actinomycetota</taxon>
        <taxon>Actinomycetes</taxon>
        <taxon>Micromonosporales</taxon>
        <taxon>Micromonosporaceae</taxon>
        <taxon>Micromonospora</taxon>
    </lineage>
</organism>
<protein>
    <recommendedName>
        <fullName evidence="1">HTH luxR-type domain-containing protein</fullName>
    </recommendedName>
</protein>
<sequence length="179" mass="19026">MTAPDSPRYVLSSAVDATTVLRRLARSGWSTREGFALPDGGWDLRPARVVLFGRVPDLDTARLVLLAAARGAGVVAIVDAGADVGRALVADLDRLGPVHRDADSGPEPVGATVSTQLVPEQRALLERLANGETIAAAAAAEFLSLRTANRRIAQAREALGVRTTREAVLAYLRQRQPEQ</sequence>
<dbReference type="SMART" id="SM00421">
    <property type="entry name" value="HTH_LUXR"/>
    <property type="match status" value="1"/>
</dbReference>
<dbReference type="EMBL" id="RBKT01000001">
    <property type="protein sequence ID" value="RKR93152.1"/>
    <property type="molecule type" value="Genomic_DNA"/>
</dbReference>
<comment type="caution">
    <text evidence="2">The sequence shown here is derived from an EMBL/GenBank/DDBJ whole genome shotgun (WGS) entry which is preliminary data.</text>
</comment>
<dbReference type="Gene3D" id="1.10.10.10">
    <property type="entry name" value="Winged helix-like DNA-binding domain superfamily/Winged helix DNA-binding domain"/>
    <property type="match status" value="1"/>
</dbReference>
<keyword evidence="3" id="KW-1185">Reference proteome</keyword>
<dbReference type="InterPro" id="IPR036388">
    <property type="entry name" value="WH-like_DNA-bd_sf"/>
</dbReference>
<evidence type="ECO:0000313" key="2">
    <source>
        <dbReference type="EMBL" id="RKR93152.1"/>
    </source>
</evidence>
<dbReference type="RefSeq" id="WP_121161275.1">
    <property type="nucleotide sequence ID" value="NZ_RBKT01000001.1"/>
</dbReference>